<comment type="subcellular location">
    <subcellularLocation>
        <location evidence="1">Cell outer membrane</location>
    </subcellularLocation>
</comment>
<sequence length="644" mass="74609">MRKYSSNIKVLALSALSFCLFACNDDFMDRPPKDDIVSENFWNTETDLELYLNGMYRIYARGHNQDPYVAPLNFRGSHIAYGDAFSDNAVRSGQNVNVRLTNAYTVPLNDSYNGWSWGDLRRVNYFLTNYDRAPITEDKKKAYAAEAYFFKAWDYFKKVQIFSDVPWLSRDLNIDSEELYAPRDSRELVMDSVLFCINRAIEWFPEVTTPNSVGRINKDMAQFLKARICLNEGTFRKYHTELNLQNTAAMWLEEAAKSADYLIKSGRYKLFDNGNKDSYWALFAQFDAEIRSNPEAILGVEYSFDNKIGNDLLRYYDQNNHMGICAQRSLVDEYLCEDGRPIYLSGSKGNYDANPLFEGYGKWSELNNRDPRMSQTICKPGEYITIWNRNTGVYGIKENGITYPNLKYLGSEQSGYRFIKHWKPDLVNYQRASGSTQSAIEFRYAEALLMYAEAKCELGTISQNDIDITINALRQRAGFDFDKYPTARLDMGNIPADPRLDAVYREKLDYTVSPLLREIRRERRIEMAQEDLRYWDLMRWKAAGLLTVPMRGVKFTEEVQELYSGDYNNGVVDPETGIRETAVTAIVDKDVFLDEEGFIILHPKSTNIQSGTLPWSDYRYYWPIPKGELLLNTNLLQTKGWEDK</sequence>
<dbReference type="InterPro" id="IPR011990">
    <property type="entry name" value="TPR-like_helical_dom_sf"/>
</dbReference>
<dbReference type="EMBL" id="JACOOI010000004">
    <property type="protein sequence ID" value="MBC5642309.1"/>
    <property type="molecule type" value="Genomic_DNA"/>
</dbReference>
<comment type="caution">
    <text evidence="9">The sequence shown here is derived from an EMBL/GenBank/DDBJ whole genome shotgun (WGS) entry which is preliminary data.</text>
</comment>
<proteinExistence type="inferred from homology"/>
<evidence type="ECO:0000256" key="1">
    <source>
        <dbReference type="ARBA" id="ARBA00004442"/>
    </source>
</evidence>
<keyword evidence="4" id="KW-0472">Membrane</keyword>
<evidence type="ECO:0000259" key="8">
    <source>
        <dbReference type="Pfam" id="PF14322"/>
    </source>
</evidence>
<dbReference type="InterPro" id="IPR012944">
    <property type="entry name" value="SusD_RagB_dom"/>
</dbReference>
<gene>
    <name evidence="9" type="ORF">H8S77_05355</name>
</gene>
<keyword evidence="3 6" id="KW-0732">Signal</keyword>
<evidence type="ECO:0000256" key="4">
    <source>
        <dbReference type="ARBA" id="ARBA00023136"/>
    </source>
</evidence>
<evidence type="ECO:0000256" key="3">
    <source>
        <dbReference type="ARBA" id="ARBA00022729"/>
    </source>
</evidence>
<evidence type="ECO:0000313" key="10">
    <source>
        <dbReference type="Proteomes" id="UP000644010"/>
    </source>
</evidence>
<comment type="similarity">
    <text evidence="2">Belongs to the SusD family.</text>
</comment>
<feature type="domain" description="SusD-like N-terminal" evidence="8">
    <location>
        <begin position="26"/>
        <end position="227"/>
    </location>
</feature>
<evidence type="ECO:0000259" key="7">
    <source>
        <dbReference type="Pfam" id="PF07980"/>
    </source>
</evidence>
<evidence type="ECO:0000256" key="2">
    <source>
        <dbReference type="ARBA" id="ARBA00006275"/>
    </source>
</evidence>
<organism evidence="9 10">
    <name type="scientific">Parabacteroides segnis</name>
    <dbReference type="NCBI Taxonomy" id="2763058"/>
    <lineage>
        <taxon>Bacteria</taxon>
        <taxon>Pseudomonadati</taxon>
        <taxon>Bacteroidota</taxon>
        <taxon>Bacteroidia</taxon>
        <taxon>Bacteroidales</taxon>
        <taxon>Tannerellaceae</taxon>
        <taxon>Parabacteroides</taxon>
    </lineage>
</organism>
<keyword evidence="10" id="KW-1185">Reference proteome</keyword>
<evidence type="ECO:0000256" key="6">
    <source>
        <dbReference type="SAM" id="SignalP"/>
    </source>
</evidence>
<dbReference type="RefSeq" id="WP_186958579.1">
    <property type="nucleotide sequence ID" value="NZ_JACOOI010000004.1"/>
</dbReference>
<dbReference type="Pfam" id="PF14322">
    <property type="entry name" value="SusD-like_3"/>
    <property type="match status" value="1"/>
</dbReference>
<feature type="signal peptide" evidence="6">
    <location>
        <begin position="1"/>
        <end position="22"/>
    </location>
</feature>
<accession>A0ABR7DZP0</accession>
<keyword evidence="5" id="KW-0998">Cell outer membrane</keyword>
<dbReference type="Proteomes" id="UP000644010">
    <property type="component" value="Unassembled WGS sequence"/>
</dbReference>
<protein>
    <submittedName>
        <fullName evidence="9">RagB/SusD family nutrient uptake outer membrane protein</fullName>
    </submittedName>
</protein>
<dbReference type="InterPro" id="IPR033985">
    <property type="entry name" value="SusD-like_N"/>
</dbReference>
<feature type="chain" id="PRO_5045753886" evidence="6">
    <location>
        <begin position="23"/>
        <end position="644"/>
    </location>
</feature>
<feature type="domain" description="RagB/SusD" evidence="7">
    <location>
        <begin position="302"/>
        <end position="641"/>
    </location>
</feature>
<dbReference type="Gene3D" id="1.25.40.390">
    <property type="match status" value="1"/>
</dbReference>
<evidence type="ECO:0000313" key="9">
    <source>
        <dbReference type="EMBL" id="MBC5642309.1"/>
    </source>
</evidence>
<reference evidence="9 10" key="1">
    <citation type="submission" date="2020-08" db="EMBL/GenBank/DDBJ databases">
        <title>Genome public.</title>
        <authorList>
            <person name="Liu C."/>
            <person name="Sun Q."/>
        </authorList>
    </citation>
    <scope>NUCLEOTIDE SEQUENCE [LARGE SCALE GENOMIC DNA]</scope>
    <source>
        <strain evidence="9 10">BX2</strain>
    </source>
</reference>
<dbReference type="SUPFAM" id="SSF48452">
    <property type="entry name" value="TPR-like"/>
    <property type="match status" value="1"/>
</dbReference>
<evidence type="ECO:0000256" key="5">
    <source>
        <dbReference type="ARBA" id="ARBA00023237"/>
    </source>
</evidence>
<dbReference type="Pfam" id="PF07980">
    <property type="entry name" value="SusD_RagB"/>
    <property type="match status" value="1"/>
</dbReference>
<name>A0ABR7DZP0_9BACT</name>